<dbReference type="InterPro" id="IPR054363">
    <property type="entry name" value="GH95_cat"/>
</dbReference>
<dbReference type="InterPro" id="IPR016518">
    <property type="entry name" value="Alpha-L-fucosidase"/>
</dbReference>
<accession>A0A4R7CXF0</accession>
<dbReference type="InterPro" id="IPR027414">
    <property type="entry name" value="GH95_N_dom"/>
</dbReference>
<evidence type="ECO:0000313" key="5">
    <source>
        <dbReference type="Proteomes" id="UP000294752"/>
    </source>
</evidence>
<protein>
    <submittedName>
        <fullName evidence="4">Alpha-L-fucosidase 2</fullName>
    </submittedName>
</protein>
<name>A0A4R7CXF0_9SPHI</name>
<dbReference type="GO" id="GO:0004560">
    <property type="term" value="F:alpha-L-fucosidase activity"/>
    <property type="evidence" value="ECO:0007669"/>
    <property type="project" value="InterPro"/>
</dbReference>
<dbReference type="Pfam" id="PF14498">
    <property type="entry name" value="Glyco_hyd_65N_2"/>
    <property type="match status" value="1"/>
</dbReference>
<dbReference type="SUPFAM" id="SSF48208">
    <property type="entry name" value="Six-hairpin glycosidases"/>
    <property type="match status" value="1"/>
</dbReference>
<feature type="domain" description="Glycosyl hydrolase family 95 catalytic" evidence="3">
    <location>
        <begin position="334"/>
        <end position="742"/>
    </location>
</feature>
<dbReference type="InterPro" id="IPR049053">
    <property type="entry name" value="AFCA-like_C"/>
</dbReference>
<dbReference type="PANTHER" id="PTHR31084:SF0">
    <property type="entry name" value="ALPHA-L-FUCOSIDASE 2"/>
    <property type="match status" value="1"/>
</dbReference>
<dbReference type="RefSeq" id="WP_133641001.1">
    <property type="nucleotide sequence ID" value="NZ_SNZV01000006.1"/>
</dbReference>
<dbReference type="Pfam" id="PF22124">
    <property type="entry name" value="Glyco_hydro_95_cat"/>
    <property type="match status" value="1"/>
</dbReference>
<dbReference type="OrthoDB" id="9802600at2"/>
<gene>
    <name evidence="4" type="ORF">B0I21_106239</name>
</gene>
<dbReference type="Proteomes" id="UP000294752">
    <property type="component" value="Unassembled WGS sequence"/>
</dbReference>
<dbReference type="Gene3D" id="2.60.40.1180">
    <property type="entry name" value="Golgi alpha-mannosidase II"/>
    <property type="match status" value="1"/>
</dbReference>
<dbReference type="EMBL" id="SNZV01000006">
    <property type="protein sequence ID" value="TDS12381.1"/>
    <property type="molecule type" value="Genomic_DNA"/>
</dbReference>
<feature type="domain" description="Alpha fucosidase A-like C-terminal" evidence="2">
    <location>
        <begin position="744"/>
        <end position="814"/>
    </location>
</feature>
<feature type="domain" description="Glycosyl hydrolase family 95 N-terminal" evidence="1">
    <location>
        <begin position="63"/>
        <end position="306"/>
    </location>
</feature>
<reference evidence="4 5" key="1">
    <citation type="submission" date="2019-03" db="EMBL/GenBank/DDBJ databases">
        <title>Genomic Encyclopedia of Type Strains, Phase III (KMG-III): the genomes of soil and plant-associated and newly described type strains.</title>
        <authorList>
            <person name="Whitman W."/>
        </authorList>
    </citation>
    <scope>NUCLEOTIDE SEQUENCE [LARGE SCALE GENOMIC DNA]</scope>
    <source>
        <strain evidence="4 5">CGMCC 1.12801</strain>
    </source>
</reference>
<dbReference type="InterPro" id="IPR012341">
    <property type="entry name" value="6hp_glycosidase-like_sf"/>
</dbReference>
<dbReference type="Pfam" id="PF21307">
    <property type="entry name" value="Glyco_hydro_95_C"/>
    <property type="match status" value="1"/>
</dbReference>
<evidence type="ECO:0000259" key="3">
    <source>
        <dbReference type="Pfam" id="PF22124"/>
    </source>
</evidence>
<evidence type="ECO:0000313" key="4">
    <source>
        <dbReference type="EMBL" id="TDS12381.1"/>
    </source>
</evidence>
<keyword evidence="5" id="KW-1185">Reference proteome</keyword>
<dbReference type="InterPro" id="IPR008928">
    <property type="entry name" value="6-hairpin_glycosidase_sf"/>
</dbReference>
<dbReference type="Gene3D" id="2.70.98.50">
    <property type="entry name" value="putative glycoside hydrolase family protein from bacillus halodurans"/>
    <property type="match status" value="1"/>
</dbReference>
<dbReference type="InterPro" id="IPR013780">
    <property type="entry name" value="Glyco_hydro_b"/>
</dbReference>
<evidence type="ECO:0000259" key="2">
    <source>
        <dbReference type="Pfam" id="PF21307"/>
    </source>
</evidence>
<organism evidence="4 5">
    <name type="scientific">Sphingobacterium paludis</name>
    <dbReference type="NCBI Taxonomy" id="1476465"/>
    <lineage>
        <taxon>Bacteria</taxon>
        <taxon>Pseudomonadati</taxon>
        <taxon>Bacteroidota</taxon>
        <taxon>Sphingobacteriia</taxon>
        <taxon>Sphingobacteriales</taxon>
        <taxon>Sphingobacteriaceae</taxon>
        <taxon>Sphingobacterium</taxon>
    </lineage>
</organism>
<dbReference type="PIRSF" id="PIRSF007663">
    <property type="entry name" value="UCP007663"/>
    <property type="match status" value="1"/>
</dbReference>
<proteinExistence type="predicted"/>
<dbReference type="Gene3D" id="1.50.10.10">
    <property type="match status" value="1"/>
</dbReference>
<comment type="caution">
    <text evidence="4">The sequence shown here is derived from an EMBL/GenBank/DDBJ whole genome shotgun (WGS) entry which is preliminary data.</text>
</comment>
<dbReference type="PANTHER" id="PTHR31084">
    <property type="entry name" value="ALPHA-L-FUCOSIDASE 2"/>
    <property type="match status" value="1"/>
</dbReference>
<dbReference type="GO" id="GO:0005975">
    <property type="term" value="P:carbohydrate metabolic process"/>
    <property type="evidence" value="ECO:0007669"/>
    <property type="project" value="InterPro"/>
</dbReference>
<dbReference type="AlphaFoldDB" id="A0A4R7CXF0"/>
<evidence type="ECO:0000259" key="1">
    <source>
        <dbReference type="Pfam" id="PF14498"/>
    </source>
</evidence>
<sequence>MDDIVNDMQNAAHGKSNMGCPEKHHGWTKKTPPLTNKHIRFWLGIMFIVLTATLRGQHQDHVLWYDSPSKIWEDALPVGNGRLGAMVFGTLNTEIIQLNEESLWAGSKKGADADAAPQMPEIKRLLLAGEIAKAAELSETALKSDPMRIRSYQPFGEFRIDFGGENHTAEHVTNYRRALDLQTGIATVVYEVAGVQYKREVFASAPDNMLVIRLSASKPGQLTFKLSYTRQQDATAFPAGEKELIIHGQVADLPLDGAGESGLHMKFAGLLRGTHDAGSMVTNANSFFVENASEVVFYFTAATDYNFSKLDYDRTINPLKRCREILDATQGLPFEQAKIRHTADHRKMFDRVVLNMGSPENLPTDQRLEKVKAGDIDLALISLYFQYGRYLLMGSSRTPGVLPANLQGIWNKDMQAAWNSDFHTNINIQMNYWPAEVCNLPETVIPYSHLITALREPGRITARKTYNSAGWTMNHLTDVFGRTAITDGVGWGTFPIAGAWLVLHQWEHYLFTKDLDYLKNEAWPSMREAADFILDYVVEDKNGNLVTAPSNSPENNYRLPDGSTFMLTYGATMDTQIIRELFRACMQAAKLTGEKPDFTRKLKTAIDKLPPTKISKRYNTIQEWIEDYEEVEPGHRHISHLFGLYPGTSITPKQKEIFAAAKRTIERRRQYNEHEDNRMGTYTGWSRAWMINFYARLLDGEEAGANVQELLAKTTLRNLFNTHPPYQIDGNFGGTAGIAEMLIQSHNEEIHLLPALPSSWKTGEIKGLRARGGLTTDIKWEDGKLVSAILYADEDSHLTIRYQDQTKQVKVTAKDSVSWY</sequence>